<feature type="domain" description="F-BAR" evidence="10">
    <location>
        <begin position="30"/>
        <end position="283"/>
    </location>
</feature>
<dbReference type="Proteomes" id="UP000054144">
    <property type="component" value="Unassembled WGS sequence"/>
</dbReference>
<evidence type="ECO:0000256" key="8">
    <source>
        <dbReference type="SAM" id="MobiDB-lite"/>
    </source>
</evidence>
<keyword evidence="4" id="KW-0597">Phosphoprotein</keyword>
<dbReference type="SMART" id="SM00055">
    <property type="entry name" value="FCH"/>
    <property type="match status" value="1"/>
</dbReference>
<reference evidence="11 12" key="1">
    <citation type="journal article" date="2015" name="Fungal Genet. Biol.">
        <title>Evolution of novel wood decay mechanisms in Agaricales revealed by the genome sequences of Fistulina hepatica and Cylindrobasidium torrendii.</title>
        <authorList>
            <person name="Floudas D."/>
            <person name="Held B.W."/>
            <person name="Riley R."/>
            <person name="Nagy L.G."/>
            <person name="Koehler G."/>
            <person name="Ransdell A.S."/>
            <person name="Younus H."/>
            <person name="Chow J."/>
            <person name="Chiniquy J."/>
            <person name="Lipzen A."/>
            <person name="Tritt A."/>
            <person name="Sun H."/>
            <person name="Haridas S."/>
            <person name="LaButti K."/>
            <person name="Ohm R.A."/>
            <person name="Kues U."/>
            <person name="Blanchette R.A."/>
            <person name="Grigoriev I.V."/>
            <person name="Minto R.E."/>
            <person name="Hibbett D.S."/>
        </authorList>
    </citation>
    <scope>NUCLEOTIDE SEQUENCE [LARGE SCALE GENOMIC DNA]</scope>
    <source>
        <strain evidence="11 12">ATCC 64428</strain>
    </source>
</reference>
<keyword evidence="2 6" id="KW-0728">SH3 domain</keyword>
<evidence type="ECO:0000256" key="3">
    <source>
        <dbReference type="ARBA" id="ARBA00022490"/>
    </source>
</evidence>
<feature type="domain" description="SH3" evidence="9">
    <location>
        <begin position="455"/>
        <end position="518"/>
    </location>
</feature>
<evidence type="ECO:0000256" key="4">
    <source>
        <dbReference type="ARBA" id="ARBA00022553"/>
    </source>
</evidence>
<keyword evidence="5" id="KW-0206">Cytoskeleton</keyword>
<feature type="region of interest" description="Disordered" evidence="8">
    <location>
        <begin position="335"/>
        <end position="446"/>
    </location>
</feature>
<keyword evidence="3" id="KW-0963">Cytoplasm</keyword>
<dbReference type="PROSITE" id="PS50002">
    <property type="entry name" value="SH3"/>
    <property type="match status" value="1"/>
</dbReference>
<dbReference type="CDD" id="cd07651">
    <property type="entry name" value="F-BAR_PombeCdc15_like"/>
    <property type="match status" value="1"/>
</dbReference>
<organism evidence="11 12">
    <name type="scientific">Fistulina hepatica ATCC 64428</name>
    <dbReference type="NCBI Taxonomy" id="1128425"/>
    <lineage>
        <taxon>Eukaryota</taxon>
        <taxon>Fungi</taxon>
        <taxon>Dikarya</taxon>
        <taxon>Basidiomycota</taxon>
        <taxon>Agaricomycotina</taxon>
        <taxon>Agaricomycetes</taxon>
        <taxon>Agaricomycetidae</taxon>
        <taxon>Agaricales</taxon>
        <taxon>Fistulinaceae</taxon>
        <taxon>Fistulina</taxon>
    </lineage>
</organism>
<dbReference type="Gene3D" id="1.20.1270.60">
    <property type="entry name" value="Arfaptin homology (AH) domain/BAR domain"/>
    <property type="match status" value="1"/>
</dbReference>
<dbReference type="CDD" id="cd00174">
    <property type="entry name" value="SH3"/>
    <property type="match status" value="1"/>
</dbReference>
<evidence type="ECO:0000313" key="11">
    <source>
        <dbReference type="EMBL" id="KIY52049.1"/>
    </source>
</evidence>
<dbReference type="InterPro" id="IPR036028">
    <property type="entry name" value="SH3-like_dom_sf"/>
</dbReference>
<dbReference type="Pfam" id="PF00611">
    <property type="entry name" value="FCH"/>
    <property type="match status" value="1"/>
</dbReference>
<dbReference type="GO" id="GO:0009898">
    <property type="term" value="C:cytoplasmic side of plasma membrane"/>
    <property type="evidence" value="ECO:0007669"/>
    <property type="project" value="TreeGrafter"/>
</dbReference>
<dbReference type="GO" id="GO:0030036">
    <property type="term" value="P:actin cytoskeleton organization"/>
    <property type="evidence" value="ECO:0007669"/>
    <property type="project" value="UniProtKB-ARBA"/>
</dbReference>
<feature type="compositionally biased region" description="Low complexity" evidence="8">
    <location>
        <begin position="393"/>
        <end position="446"/>
    </location>
</feature>
<evidence type="ECO:0000313" key="12">
    <source>
        <dbReference type="Proteomes" id="UP000054144"/>
    </source>
</evidence>
<feature type="compositionally biased region" description="Pro residues" evidence="8">
    <location>
        <begin position="366"/>
        <end position="376"/>
    </location>
</feature>
<dbReference type="EMBL" id="KN881646">
    <property type="protein sequence ID" value="KIY52049.1"/>
    <property type="molecule type" value="Genomic_DNA"/>
</dbReference>
<proteinExistence type="predicted"/>
<dbReference type="PROSITE" id="PS51741">
    <property type="entry name" value="F_BAR"/>
    <property type="match status" value="1"/>
</dbReference>
<comment type="subcellular location">
    <subcellularLocation>
        <location evidence="1">Cytoplasm</location>
        <location evidence="1">Cytoskeleton</location>
    </subcellularLocation>
</comment>
<evidence type="ECO:0000256" key="6">
    <source>
        <dbReference type="PROSITE-ProRule" id="PRU00192"/>
    </source>
</evidence>
<evidence type="ECO:0000259" key="9">
    <source>
        <dbReference type="PROSITE" id="PS50002"/>
    </source>
</evidence>
<keyword evidence="7" id="KW-0175">Coiled coil</keyword>
<dbReference type="PANTHER" id="PTHR23065">
    <property type="entry name" value="PROLINE-SERINE-THREONINE PHOSPHATASE INTERACTING PROTEIN 1"/>
    <property type="match status" value="1"/>
</dbReference>
<sequence length="518" mass="58855">MSTRRQGSATSLSRYARTGSPVFTDRDKGLSFCNTFWGIGDGGVDVLFARMRGAGRTMDELRNFWKERAIIEEDYARRLVKLSKQTLGRDEIGELRRSLDIVKAETERQGGFHMNLATTIHNDIEASAAEFYARQAHHKKVIQSRIEKQFKTKEAQEAYVKKAREKYEQDCMLINSYTAQSTLVQGRDLEKIHAKLERAQRTVHTNERDFANAAHQLQATVAQWEHDWKMFCDVCQDLEEERIDFMKDNMWAYANSVSTVCVSDDESCEKVRLGLEQMETDREMESFVLDYGTGNQIPDPPVFVNYTVPDAIPSSSSEITWRPAHFSRPQQKFNQASYAVPPQPAYASPQPFAAPPPLSQQSQPTYVPPPPAPAPSVPAQYQTPSQTGGFTHQQPQQQPQYGAPRGGSSYSGQQQQQASYQQPASYQQSQPTGYQQPPQTYQHTQSTYQQTRIHKAVTAVKALYDYQATIEEEFDFQAGDIIAVTATPEDGWWSGELLDEDRRQRGRHVFPSNFVCLF</sequence>
<dbReference type="GO" id="GO:0005543">
    <property type="term" value="F:phospholipid binding"/>
    <property type="evidence" value="ECO:0007669"/>
    <property type="project" value="TreeGrafter"/>
</dbReference>
<dbReference type="AlphaFoldDB" id="A0A0D7AJV8"/>
<dbReference type="OrthoDB" id="19092at2759"/>
<protein>
    <recommendedName>
        <fullName evidence="13">SH3 domain-containing protein</fullName>
    </recommendedName>
</protein>
<dbReference type="InterPro" id="IPR031160">
    <property type="entry name" value="F_BAR_dom"/>
</dbReference>
<dbReference type="FunFam" id="1.20.1270.60:FF:000045">
    <property type="entry name" value="Cell division control protein"/>
    <property type="match status" value="1"/>
</dbReference>
<evidence type="ECO:0008006" key="13">
    <source>
        <dbReference type="Google" id="ProtNLM"/>
    </source>
</evidence>
<accession>A0A0D7AJV8</accession>
<evidence type="ECO:0000256" key="5">
    <source>
        <dbReference type="ARBA" id="ARBA00023212"/>
    </source>
</evidence>
<dbReference type="PRINTS" id="PR00452">
    <property type="entry name" value="SH3DOMAIN"/>
</dbReference>
<evidence type="ECO:0000256" key="2">
    <source>
        <dbReference type="ARBA" id="ARBA00022443"/>
    </source>
</evidence>
<dbReference type="SMART" id="SM00326">
    <property type="entry name" value="SH3"/>
    <property type="match status" value="1"/>
</dbReference>
<feature type="compositionally biased region" description="Polar residues" evidence="8">
    <location>
        <begin position="383"/>
        <end position="392"/>
    </location>
</feature>
<dbReference type="Gene3D" id="2.30.30.40">
    <property type="entry name" value="SH3 Domains"/>
    <property type="match status" value="1"/>
</dbReference>
<dbReference type="InterPro" id="IPR001452">
    <property type="entry name" value="SH3_domain"/>
</dbReference>
<gene>
    <name evidence="11" type="ORF">FISHEDRAFT_36010</name>
</gene>
<dbReference type="InterPro" id="IPR001060">
    <property type="entry name" value="FCH_dom"/>
</dbReference>
<dbReference type="PANTHER" id="PTHR23065:SF7">
    <property type="entry name" value="NOSTRIN, ISOFORM H"/>
    <property type="match status" value="1"/>
</dbReference>
<name>A0A0D7AJV8_9AGAR</name>
<dbReference type="Pfam" id="PF00018">
    <property type="entry name" value="SH3_1"/>
    <property type="match status" value="1"/>
</dbReference>
<evidence type="ECO:0000256" key="1">
    <source>
        <dbReference type="ARBA" id="ARBA00004245"/>
    </source>
</evidence>
<keyword evidence="12" id="KW-1185">Reference proteome</keyword>
<dbReference type="SUPFAM" id="SSF103657">
    <property type="entry name" value="BAR/IMD domain-like"/>
    <property type="match status" value="1"/>
</dbReference>
<feature type="compositionally biased region" description="Low complexity" evidence="8">
    <location>
        <begin position="335"/>
        <end position="351"/>
    </location>
</feature>
<evidence type="ECO:0000259" key="10">
    <source>
        <dbReference type="PROSITE" id="PS51741"/>
    </source>
</evidence>
<dbReference type="FunFam" id="2.30.30.40:FF:000312">
    <property type="entry name" value="Related to Cell division control protein 15"/>
    <property type="match status" value="1"/>
</dbReference>
<dbReference type="SUPFAM" id="SSF50044">
    <property type="entry name" value="SH3-domain"/>
    <property type="match status" value="1"/>
</dbReference>
<dbReference type="InterPro" id="IPR027267">
    <property type="entry name" value="AH/BAR_dom_sf"/>
</dbReference>
<dbReference type="PRINTS" id="PR00499">
    <property type="entry name" value="P67PHOX"/>
</dbReference>
<dbReference type="GO" id="GO:0120104">
    <property type="term" value="C:mitotic actomyosin contractile ring, proximal layer"/>
    <property type="evidence" value="ECO:0007669"/>
    <property type="project" value="TreeGrafter"/>
</dbReference>
<evidence type="ECO:0000256" key="7">
    <source>
        <dbReference type="PROSITE-ProRule" id="PRU01077"/>
    </source>
</evidence>